<protein>
    <submittedName>
        <fullName evidence="1">Uncharacterized protein</fullName>
    </submittedName>
</protein>
<dbReference type="RefSeq" id="WP_249334816.1">
    <property type="nucleotide sequence ID" value="NZ_JACRSY010000091.1"/>
</dbReference>
<dbReference type="Proteomes" id="UP000655830">
    <property type="component" value="Unassembled WGS sequence"/>
</dbReference>
<proteinExistence type="predicted"/>
<sequence>MRTTYSTEPIRVKQIDTETGEVIEIYPSIVSAARDNFIAAKTVRRALKGNGYVPTKQLKFELA</sequence>
<dbReference type="AlphaFoldDB" id="A0A926EL50"/>
<keyword evidence="2" id="KW-1185">Reference proteome</keyword>
<dbReference type="EMBL" id="JACRSY010000091">
    <property type="protein sequence ID" value="MBC8581746.1"/>
    <property type="molecule type" value="Genomic_DNA"/>
</dbReference>
<evidence type="ECO:0000313" key="1">
    <source>
        <dbReference type="EMBL" id="MBC8581746.1"/>
    </source>
</evidence>
<reference evidence="1" key="1">
    <citation type="submission" date="2020-08" db="EMBL/GenBank/DDBJ databases">
        <title>Genome public.</title>
        <authorList>
            <person name="Liu C."/>
            <person name="Sun Q."/>
        </authorList>
    </citation>
    <scope>NUCLEOTIDE SEQUENCE</scope>
    <source>
        <strain evidence="1">NSJ-12</strain>
    </source>
</reference>
<evidence type="ECO:0000313" key="2">
    <source>
        <dbReference type="Proteomes" id="UP000655830"/>
    </source>
</evidence>
<comment type="caution">
    <text evidence="1">The sequence shown here is derived from an EMBL/GenBank/DDBJ whole genome shotgun (WGS) entry which is preliminary data.</text>
</comment>
<organism evidence="1 2">
    <name type="scientific">Zhenhengia yiwuensis</name>
    <dbReference type="NCBI Taxonomy" id="2763666"/>
    <lineage>
        <taxon>Bacteria</taxon>
        <taxon>Bacillati</taxon>
        <taxon>Bacillota</taxon>
        <taxon>Clostridia</taxon>
        <taxon>Lachnospirales</taxon>
        <taxon>Lachnospiraceae</taxon>
        <taxon>Zhenhengia</taxon>
    </lineage>
</organism>
<gene>
    <name evidence="1" type="ORF">H8718_19940</name>
</gene>
<name>A0A926EL50_9FIRM</name>
<accession>A0A926EL50</accession>